<evidence type="ECO:0000256" key="10">
    <source>
        <dbReference type="ARBA" id="ARBA00023268"/>
    </source>
</evidence>
<dbReference type="Proteomes" id="UP000728032">
    <property type="component" value="Unassembled WGS sequence"/>
</dbReference>
<evidence type="ECO:0000259" key="11">
    <source>
        <dbReference type="SMART" id="SM00822"/>
    </source>
</evidence>
<evidence type="ECO:0008006" key="15">
    <source>
        <dbReference type="Google" id="ProtNLM"/>
    </source>
</evidence>
<sequence length="1062" mass="119786">MPRIPTENQIINISGDYKQWFGVLQQKLIAAKDEDNPTDNIWLIASDSSLNGIIGLVNCLRFEPGGDRLRYIFNCDGTGSQTSVDFTVRPFSDILAKNLIANVINEGKVGTFRHLRLADTYDKTLSNEYYLNLGQTRVRDIMLVEGLRPIDSSLTDCPIGLEFSGRRSDTGERVMGMDARNRCLSTSIYATEPYMTTIPEHWSMDDAVSILNAYMTLYYGLIERAQLQQGESVLIHSGAGGVGQAAINICQHFGCDIYVTVGTEDKVTFLKNECNIPENRIFHSRDIRFKNEIMKMSDGKGVDIVINSLSGEGLDATYECVCDNGRIVEIGKSDMYDNKSLGMYCFTRNVQLIAVVLDLLLVNDIQFMCRFYKWVQGNCTNGCIKPIKATVFKPEEVVKAFHSMTTGEHIGRLIIKFRDEETVRTPLLAMNRTMNMRTTVKTFFDPNKVYVITGGLGGFGLELIQWMHYRGGRKFVVTSRSGIRTDYQKFIINRLKDVYKSDKNLSLDVLVSTANGMTIEGTQQLLNKAKELGPIGGVFHLALALYNELFERQLFEDFCATVDIKHKIFAHLDQLSRQLAYKLDYFVVFSSVSCGKGNGGQSNYGFGNSLCERICDERRRDGLHGLAVQYGPIGDVGVIGGVDQGLGFTSMRKQRIHSCCDILDKLLAMNTPIVTSYIRVNKQTKEGTPQQNFIESIWRDMNIDPNVTPNDTTLADIGMESMFAVVLQQKLEKEYKMSLTVNLIKCLTVGVLKESENAKTDLVQSYLNSLRQSTDFLLKYNFHISNEKTIALNKCQTGKRLYILPPFVLNFTAWEEWALRANRPVIGLNWTPDVSRLPSLQEVTKYYVNLLKHLEPMDGKYEVIGHLDGAVICTQLVAKGMADIAVAIDVINDKHFYVDNKLNEDFMLKFVIKSLLKQIPDSYVNKIIKEISDIKTKIAIIGKELVGLGGRRLVITDLTHVLEIMFARIECLLEYRLNATTMHSNDMKTQLVVIKPIEHNPTDDSEAEHHHQDQLADNYILSTIMGNMSNDANLRVERIICENPMDVTNEAIAEKITELLID</sequence>
<dbReference type="Gene3D" id="3.90.180.10">
    <property type="entry name" value="Medium-chain alcohol dehydrogenases, catalytic domain"/>
    <property type="match status" value="1"/>
</dbReference>
<dbReference type="CDD" id="cd05195">
    <property type="entry name" value="enoyl_red"/>
    <property type="match status" value="1"/>
</dbReference>
<keyword evidence="3" id="KW-0597">Phosphoprotein</keyword>
<evidence type="ECO:0000256" key="6">
    <source>
        <dbReference type="ARBA" id="ARBA00022857"/>
    </source>
</evidence>
<dbReference type="AlphaFoldDB" id="A0A7R9LLA4"/>
<dbReference type="InterPro" id="IPR013968">
    <property type="entry name" value="PKS_KR"/>
</dbReference>
<gene>
    <name evidence="13" type="ORF">ONB1V03_LOCUS3664</name>
</gene>
<dbReference type="SMART" id="SM00829">
    <property type="entry name" value="PKS_ER"/>
    <property type="match status" value="1"/>
</dbReference>
<keyword evidence="6" id="KW-0521">NADP</keyword>
<evidence type="ECO:0000259" key="12">
    <source>
        <dbReference type="SMART" id="SM00829"/>
    </source>
</evidence>
<dbReference type="SUPFAM" id="SSF50129">
    <property type="entry name" value="GroES-like"/>
    <property type="match status" value="1"/>
</dbReference>
<keyword evidence="4" id="KW-0808">Transferase</keyword>
<dbReference type="GO" id="GO:0006633">
    <property type="term" value="P:fatty acid biosynthetic process"/>
    <property type="evidence" value="ECO:0007669"/>
    <property type="project" value="UniProtKB-KW"/>
</dbReference>
<dbReference type="Gene3D" id="3.40.50.1820">
    <property type="entry name" value="alpha/beta hydrolase"/>
    <property type="match status" value="1"/>
</dbReference>
<keyword evidence="7" id="KW-0560">Oxidoreductase</keyword>
<keyword evidence="8" id="KW-0443">Lipid metabolism</keyword>
<dbReference type="EMBL" id="OC915954">
    <property type="protein sequence ID" value="CAD7642574.1"/>
    <property type="molecule type" value="Genomic_DNA"/>
</dbReference>
<reference evidence="13" key="1">
    <citation type="submission" date="2020-11" db="EMBL/GenBank/DDBJ databases">
        <authorList>
            <person name="Tran Van P."/>
        </authorList>
    </citation>
    <scope>NUCLEOTIDE SEQUENCE</scope>
</reference>
<keyword evidence="9" id="KW-0275">Fatty acid biosynthesis</keyword>
<dbReference type="OrthoDB" id="6503696at2759"/>
<dbReference type="GO" id="GO:0016491">
    <property type="term" value="F:oxidoreductase activity"/>
    <property type="evidence" value="ECO:0007669"/>
    <property type="project" value="UniProtKB-KW"/>
</dbReference>
<evidence type="ECO:0000256" key="3">
    <source>
        <dbReference type="ARBA" id="ARBA00022553"/>
    </source>
</evidence>
<dbReference type="Gene3D" id="1.10.1200.10">
    <property type="entry name" value="ACP-like"/>
    <property type="match status" value="1"/>
</dbReference>
<evidence type="ECO:0000256" key="2">
    <source>
        <dbReference type="ARBA" id="ARBA00022516"/>
    </source>
</evidence>
<evidence type="ECO:0000256" key="9">
    <source>
        <dbReference type="ARBA" id="ARBA00023160"/>
    </source>
</evidence>
<dbReference type="EMBL" id="CAJPVJ010001129">
    <property type="protein sequence ID" value="CAG2164104.1"/>
    <property type="molecule type" value="Genomic_DNA"/>
</dbReference>
<evidence type="ECO:0000313" key="13">
    <source>
        <dbReference type="EMBL" id="CAD7642574.1"/>
    </source>
</evidence>
<feature type="domain" description="Enoyl reductase (ER)" evidence="12">
    <location>
        <begin position="110"/>
        <end position="415"/>
    </location>
</feature>
<dbReference type="Gene3D" id="3.40.50.720">
    <property type="entry name" value="NAD(P)-binding Rossmann-like Domain"/>
    <property type="match status" value="1"/>
</dbReference>
<evidence type="ECO:0000256" key="7">
    <source>
        <dbReference type="ARBA" id="ARBA00023002"/>
    </source>
</evidence>
<proteinExistence type="predicted"/>
<dbReference type="InterPro" id="IPR049391">
    <property type="entry name" value="FAS_pseudo-KR"/>
</dbReference>
<keyword evidence="5" id="KW-0276">Fatty acid metabolism</keyword>
<dbReference type="GO" id="GO:0004312">
    <property type="term" value="F:fatty acid synthase activity"/>
    <property type="evidence" value="ECO:0007669"/>
    <property type="project" value="TreeGrafter"/>
</dbReference>
<keyword evidence="10" id="KW-0511">Multifunctional enzyme</keyword>
<keyword evidence="1" id="KW-0596">Phosphopantetheine</keyword>
<dbReference type="Pfam" id="PF08659">
    <property type="entry name" value="KR"/>
    <property type="match status" value="1"/>
</dbReference>
<dbReference type="InterPro" id="IPR036291">
    <property type="entry name" value="NAD(P)-bd_dom_sf"/>
</dbReference>
<dbReference type="InterPro" id="IPR050091">
    <property type="entry name" value="PKS_NRPS_Biosynth_Enz"/>
</dbReference>
<feature type="domain" description="Ketoreductase" evidence="11">
    <location>
        <begin position="448"/>
        <end position="636"/>
    </location>
</feature>
<dbReference type="Pfam" id="PF00107">
    <property type="entry name" value="ADH_zinc_N"/>
    <property type="match status" value="1"/>
</dbReference>
<dbReference type="InterPro" id="IPR029058">
    <property type="entry name" value="AB_hydrolase_fold"/>
</dbReference>
<evidence type="ECO:0000256" key="5">
    <source>
        <dbReference type="ARBA" id="ARBA00022832"/>
    </source>
</evidence>
<evidence type="ECO:0000256" key="4">
    <source>
        <dbReference type="ARBA" id="ARBA00022679"/>
    </source>
</evidence>
<dbReference type="SUPFAM" id="SSF51735">
    <property type="entry name" value="NAD(P)-binding Rossmann-fold domains"/>
    <property type="match status" value="2"/>
</dbReference>
<dbReference type="PANTHER" id="PTHR43775">
    <property type="entry name" value="FATTY ACID SYNTHASE"/>
    <property type="match status" value="1"/>
</dbReference>
<dbReference type="InterPro" id="IPR020843">
    <property type="entry name" value="ER"/>
</dbReference>
<evidence type="ECO:0000313" key="14">
    <source>
        <dbReference type="Proteomes" id="UP000728032"/>
    </source>
</evidence>
<dbReference type="InterPro" id="IPR013149">
    <property type="entry name" value="ADH-like_C"/>
</dbReference>
<evidence type="ECO:0000256" key="1">
    <source>
        <dbReference type="ARBA" id="ARBA00022450"/>
    </source>
</evidence>
<dbReference type="FunFam" id="3.40.50.720:FF:000209">
    <property type="entry name" value="Polyketide synthase Pks12"/>
    <property type="match status" value="1"/>
</dbReference>
<protein>
    <recommendedName>
        <fullName evidence="15">Carrier domain-containing protein</fullName>
    </recommendedName>
</protein>
<dbReference type="SMART" id="SM00822">
    <property type="entry name" value="PKS_KR"/>
    <property type="match status" value="1"/>
</dbReference>
<name>A0A7R9LLA4_9ACAR</name>
<dbReference type="InterPro" id="IPR036736">
    <property type="entry name" value="ACP-like_sf"/>
</dbReference>
<dbReference type="PANTHER" id="PTHR43775:SF7">
    <property type="entry name" value="FATTY ACID SYNTHASE"/>
    <property type="match status" value="1"/>
</dbReference>
<organism evidence="13">
    <name type="scientific">Oppiella nova</name>
    <dbReference type="NCBI Taxonomy" id="334625"/>
    <lineage>
        <taxon>Eukaryota</taxon>
        <taxon>Metazoa</taxon>
        <taxon>Ecdysozoa</taxon>
        <taxon>Arthropoda</taxon>
        <taxon>Chelicerata</taxon>
        <taxon>Arachnida</taxon>
        <taxon>Acari</taxon>
        <taxon>Acariformes</taxon>
        <taxon>Sarcoptiformes</taxon>
        <taxon>Oribatida</taxon>
        <taxon>Brachypylina</taxon>
        <taxon>Oppioidea</taxon>
        <taxon>Oppiidae</taxon>
        <taxon>Oppiella</taxon>
    </lineage>
</organism>
<dbReference type="Pfam" id="PF21149">
    <property type="entry name" value="FAS_pseudo-KR"/>
    <property type="match status" value="1"/>
</dbReference>
<accession>A0A7R9LLA4</accession>
<keyword evidence="2" id="KW-0444">Lipid biosynthesis</keyword>
<dbReference type="InterPro" id="IPR057326">
    <property type="entry name" value="KR_dom"/>
</dbReference>
<evidence type="ECO:0000256" key="8">
    <source>
        <dbReference type="ARBA" id="ARBA00023098"/>
    </source>
</evidence>
<dbReference type="InterPro" id="IPR011032">
    <property type="entry name" value="GroES-like_sf"/>
</dbReference>
<keyword evidence="14" id="KW-1185">Reference proteome</keyword>